<evidence type="ECO:0008006" key="4">
    <source>
        <dbReference type="Google" id="ProtNLM"/>
    </source>
</evidence>
<dbReference type="PANTHER" id="PTHR31569">
    <property type="entry name" value="SWIM-TYPE DOMAIN-CONTAINING PROTEIN"/>
    <property type="match status" value="1"/>
</dbReference>
<dbReference type="AlphaFoldDB" id="A0A9R1WCQ9"/>
<reference evidence="2 3" key="1">
    <citation type="journal article" date="2017" name="Nat. Commun.">
        <title>Genome assembly with in vitro proximity ligation data and whole-genome triplication in lettuce.</title>
        <authorList>
            <person name="Reyes-Chin-Wo S."/>
            <person name="Wang Z."/>
            <person name="Yang X."/>
            <person name="Kozik A."/>
            <person name="Arikit S."/>
            <person name="Song C."/>
            <person name="Xia L."/>
            <person name="Froenicke L."/>
            <person name="Lavelle D.O."/>
            <person name="Truco M.J."/>
            <person name="Xia R."/>
            <person name="Zhu S."/>
            <person name="Xu C."/>
            <person name="Xu H."/>
            <person name="Xu X."/>
            <person name="Cox K."/>
            <person name="Korf I."/>
            <person name="Meyers B.C."/>
            <person name="Michelmore R.W."/>
        </authorList>
    </citation>
    <scope>NUCLEOTIDE SEQUENCE [LARGE SCALE GENOMIC DNA]</scope>
    <source>
        <strain evidence="3">cv. Salinas</strain>
        <tissue evidence="2">Seedlings</tissue>
    </source>
</reference>
<comment type="caution">
    <text evidence="2">The sequence shown here is derived from an EMBL/GenBank/DDBJ whole genome shotgun (WGS) entry which is preliminary data.</text>
</comment>
<protein>
    <recommendedName>
        <fullName evidence="4">Protein FAR1-RELATED SEQUENCE</fullName>
    </recommendedName>
</protein>
<accession>A0A9R1WCQ9</accession>
<feature type="compositionally biased region" description="Basic residues" evidence="1">
    <location>
        <begin position="421"/>
        <end position="434"/>
    </location>
</feature>
<evidence type="ECO:0000313" key="3">
    <source>
        <dbReference type="Proteomes" id="UP000235145"/>
    </source>
</evidence>
<evidence type="ECO:0000313" key="2">
    <source>
        <dbReference type="EMBL" id="KAJ0222740.1"/>
    </source>
</evidence>
<dbReference type="CDD" id="cd22744">
    <property type="entry name" value="OTU"/>
    <property type="match status" value="1"/>
</dbReference>
<dbReference type="Proteomes" id="UP000235145">
    <property type="component" value="Unassembled WGS sequence"/>
</dbReference>
<evidence type="ECO:0000256" key="1">
    <source>
        <dbReference type="SAM" id="MobiDB-lite"/>
    </source>
</evidence>
<dbReference type="InterPro" id="IPR052579">
    <property type="entry name" value="Zinc_finger_SWIM"/>
</dbReference>
<dbReference type="PANTHER" id="PTHR31569:SF4">
    <property type="entry name" value="SWIM-TYPE DOMAIN-CONTAINING PROTEIN"/>
    <property type="match status" value="1"/>
</dbReference>
<feature type="region of interest" description="Disordered" evidence="1">
    <location>
        <begin position="413"/>
        <end position="448"/>
    </location>
</feature>
<dbReference type="EMBL" id="NBSK02000002">
    <property type="protein sequence ID" value="KAJ0222740.1"/>
    <property type="molecule type" value="Genomic_DNA"/>
</dbReference>
<name>A0A9R1WCQ9_LACSA</name>
<dbReference type="Pfam" id="PF08731">
    <property type="entry name" value="AFT"/>
    <property type="match status" value="1"/>
</dbReference>
<dbReference type="GO" id="GO:0010106">
    <property type="term" value="P:cellular response to iron ion starvation"/>
    <property type="evidence" value="ECO:0007669"/>
    <property type="project" value="InterPro"/>
</dbReference>
<sequence>MLKFKSREELLEWTQNTARSLGYVIVTRRSKAYGNGFVHTVILICDRGREYKPKEYTSRASGSKKTNCQFQLEGKYSKEHDKWTLRVICDEHNHPPAQHMEGHPFARRLSVDETRLVANLTRKNVAPRDILSALKVQNENNVSTIKTIYNAQQKIRMHEQAGRTPMQHCNKSITLEDDRRSFRSLWNLLIDSPTLMDYTKNYMRLQSMLIKYPRVLKYIEDTWLNNYKEMFVSVWIDQHLNFGNNTTNRFESAHANLKRFLDSASSNLDRFVQRINEIVQSQLTSINESFEKSLIFRYKHHNLYCFGLLRGSVSNEALDIIVGELQRLNVSKLDSSNCGCKLRTSCGLPCACMLSVYLSSVFLIRSLKKKGNICCDDEVEKYKENFNKQTEAGKKNYLKKLKEIYDPRTIDVGEPTVQNKTRGRPSMKKQHKKNVNPPNQAPPRCNDSTTSEFIGLDLNKELERHNYSYAIDLNEEPRMHDPFPMKSIPDVFHDYIDKIQDVLGDGNSGFRAVAVSLGHSEDQWLYIRQQLLEELESQFYAYQEVFTDGFNEKKKVSDKVFLIELSRCGESLLQHDYAFLVTGLPRRDGGTTTTWRGKLELMFHLSRHRVAVFSHELLQVI</sequence>
<dbReference type="GO" id="GO:0000981">
    <property type="term" value="F:DNA-binding transcription factor activity, RNA polymerase II-specific"/>
    <property type="evidence" value="ECO:0007669"/>
    <property type="project" value="InterPro"/>
</dbReference>
<gene>
    <name evidence="2" type="ORF">LSAT_V11C200055430</name>
</gene>
<dbReference type="GO" id="GO:0045944">
    <property type="term" value="P:positive regulation of transcription by RNA polymerase II"/>
    <property type="evidence" value="ECO:0007669"/>
    <property type="project" value="InterPro"/>
</dbReference>
<organism evidence="2 3">
    <name type="scientific">Lactuca sativa</name>
    <name type="common">Garden lettuce</name>
    <dbReference type="NCBI Taxonomy" id="4236"/>
    <lineage>
        <taxon>Eukaryota</taxon>
        <taxon>Viridiplantae</taxon>
        <taxon>Streptophyta</taxon>
        <taxon>Embryophyta</taxon>
        <taxon>Tracheophyta</taxon>
        <taxon>Spermatophyta</taxon>
        <taxon>Magnoliopsida</taxon>
        <taxon>eudicotyledons</taxon>
        <taxon>Gunneridae</taxon>
        <taxon>Pentapetalae</taxon>
        <taxon>asterids</taxon>
        <taxon>campanulids</taxon>
        <taxon>Asterales</taxon>
        <taxon>Asteraceae</taxon>
        <taxon>Cichorioideae</taxon>
        <taxon>Cichorieae</taxon>
        <taxon>Lactucinae</taxon>
        <taxon>Lactuca</taxon>
    </lineage>
</organism>
<dbReference type="InterPro" id="IPR014842">
    <property type="entry name" value="AFT"/>
</dbReference>
<proteinExistence type="predicted"/>
<keyword evidence="3" id="KW-1185">Reference proteome</keyword>